<feature type="domain" description="PPM-type phosphatase" evidence="1">
    <location>
        <begin position="28"/>
        <end position="282"/>
    </location>
</feature>
<evidence type="ECO:0000259" key="1">
    <source>
        <dbReference type="Pfam" id="PF13672"/>
    </source>
</evidence>
<evidence type="ECO:0000313" key="3">
    <source>
        <dbReference type="Proteomes" id="UP000294299"/>
    </source>
</evidence>
<dbReference type="Proteomes" id="UP000294299">
    <property type="component" value="Chromosome NFRAN"/>
</dbReference>
<accession>A0A484IDH0</accession>
<dbReference type="SUPFAM" id="SSF81606">
    <property type="entry name" value="PP2C-like"/>
    <property type="match status" value="1"/>
</dbReference>
<proteinExistence type="predicted"/>
<sequence length="308" mass="35431">MKVVGSLSDQQYISVDRRNWLIYGASVRGASHEREHISNQDSIYWRYSKQEDIGILSVADGHGSDTYFRSKFGSNIAAKIATQTMFRFITQCHSSSNTFSSVRDIIRYSIPRILVKNWNNRVTSHINRNPFTTYELDKFLGKKDPSSKDKLERHPQIAYGSTLLTVAVTKDYFLFFQIGDGNILVVDEHRNVIAPFEKNINDSDDKKSVVTLNTTDSLCMESSWLRFKVGIYSIYDLKPRLILLTTDGYYNSFKDETGFRKIGTDYLDILDNYGQQYIQSKLEFLLKETSQKGSGDDITLGYLYKINQ</sequence>
<dbReference type="InterPro" id="IPR036457">
    <property type="entry name" value="PPM-type-like_dom_sf"/>
</dbReference>
<reference evidence="2 3" key="1">
    <citation type="submission" date="2019-02" db="EMBL/GenBank/DDBJ databases">
        <authorList>
            <person name="Lehtovirta-Morley E L."/>
        </authorList>
    </citation>
    <scope>NUCLEOTIDE SEQUENCE [LARGE SCALE GENOMIC DNA]</scope>
    <source>
        <strain evidence="2">NFRAN1</strain>
    </source>
</reference>
<dbReference type="Gene3D" id="3.60.40.10">
    <property type="entry name" value="PPM-type phosphatase domain"/>
    <property type="match status" value="1"/>
</dbReference>
<dbReference type="AlphaFoldDB" id="A0A484IDH0"/>
<dbReference type="KEGG" id="nfn:NFRAN_0702"/>
<evidence type="ECO:0000313" key="2">
    <source>
        <dbReference type="EMBL" id="VFJ13024.1"/>
    </source>
</evidence>
<dbReference type="InterPro" id="IPR001932">
    <property type="entry name" value="PPM-type_phosphatase-like_dom"/>
</dbReference>
<protein>
    <recommendedName>
        <fullName evidence="1">PPM-type phosphatase domain-containing protein</fullName>
    </recommendedName>
</protein>
<organism evidence="2 3">
    <name type="scientific">Candidatus Nitrosocosmicus franklandianus</name>
    <dbReference type="NCBI Taxonomy" id="1798806"/>
    <lineage>
        <taxon>Archaea</taxon>
        <taxon>Nitrososphaerota</taxon>
        <taxon>Nitrososphaeria</taxon>
        <taxon>Nitrososphaerales</taxon>
        <taxon>Nitrososphaeraceae</taxon>
        <taxon>Candidatus Nitrosocosmicus</taxon>
    </lineage>
</organism>
<keyword evidence="3" id="KW-1185">Reference proteome</keyword>
<dbReference type="EMBL" id="LR216287">
    <property type="protein sequence ID" value="VFJ13024.1"/>
    <property type="molecule type" value="Genomic_DNA"/>
</dbReference>
<name>A0A484IDH0_9ARCH</name>
<gene>
    <name evidence="2" type="ORF">NFRAN_0702</name>
</gene>
<dbReference type="Pfam" id="PF13672">
    <property type="entry name" value="PP2C_2"/>
    <property type="match status" value="1"/>
</dbReference>